<dbReference type="Proteomes" id="UP000221860">
    <property type="component" value="Unassembled WGS sequence"/>
</dbReference>
<name>A0A2G1ML98_9RHOB</name>
<feature type="compositionally biased region" description="Low complexity" evidence="1">
    <location>
        <begin position="71"/>
        <end position="81"/>
    </location>
</feature>
<accession>A0A2G1ML98</accession>
<organism evidence="2 3">
    <name type="scientific">Limimaricola cinnabarinus</name>
    <dbReference type="NCBI Taxonomy" id="1125964"/>
    <lineage>
        <taxon>Bacteria</taxon>
        <taxon>Pseudomonadati</taxon>
        <taxon>Pseudomonadota</taxon>
        <taxon>Alphaproteobacteria</taxon>
        <taxon>Rhodobacterales</taxon>
        <taxon>Paracoccaceae</taxon>
        <taxon>Limimaricola</taxon>
    </lineage>
</organism>
<comment type="caution">
    <text evidence="2">The sequence shown here is derived from an EMBL/GenBank/DDBJ whole genome shotgun (WGS) entry which is preliminary data.</text>
</comment>
<dbReference type="RefSeq" id="WP_099274018.1">
    <property type="nucleotide sequence ID" value="NZ_KZ304951.1"/>
</dbReference>
<dbReference type="OrthoDB" id="7875768at2"/>
<protein>
    <submittedName>
        <fullName evidence="2">Uncharacterized protein</fullName>
    </submittedName>
</protein>
<dbReference type="AlphaFoldDB" id="A0A2G1ML98"/>
<evidence type="ECO:0000313" key="3">
    <source>
        <dbReference type="Proteomes" id="UP000221860"/>
    </source>
</evidence>
<proteinExistence type="predicted"/>
<feature type="compositionally biased region" description="Low complexity" evidence="1">
    <location>
        <begin position="233"/>
        <end position="247"/>
    </location>
</feature>
<evidence type="ECO:0000313" key="2">
    <source>
        <dbReference type="EMBL" id="PHP29442.1"/>
    </source>
</evidence>
<feature type="region of interest" description="Disordered" evidence="1">
    <location>
        <begin position="20"/>
        <end position="247"/>
    </location>
</feature>
<dbReference type="EMBL" id="NQWH01000003">
    <property type="protein sequence ID" value="PHP29442.1"/>
    <property type="molecule type" value="Genomic_DNA"/>
</dbReference>
<sequence length="296" mass="31380">MSDPVKSVEIEDVLSSIRRLLADGEQQAPAPGPRPVDRSEQAAAAPARARPERRADAPLVLTPALRVAGRAEPPAAEAPSSAPSPAPFPPATGRGAAEAPDDDFEAPDLPQAAPSQEPGLRSRLEATIAELESAITHQVEEWEPDGSEPAPVMDWASARAEDAPFLSRRHAHAQESAAQRVQAAPTEAPAPEARFHDGLAEETAPQADPAPEARAAATEAPIPAARVKAPVTESAAPSARPEAEQAPIVDEEMLRRIVTEVLREELRGPLGDRITSNLRKLVRREIFRALASGEVD</sequence>
<evidence type="ECO:0000256" key="1">
    <source>
        <dbReference type="SAM" id="MobiDB-lite"/>
    </source>
</evidence>
<keyword evidence="3" id="KW-1185">Reference proteome</keyword>
<feature type="compositionally biased region" description="Low complexity" evidence="1">
    <location>
        <begin position="183"/>
        <end position="192"/>
    </location>
</feature>
<feature type="compositionally biased region" description="Low complexity" evidence="1">
    <location>
        <begin position="204"/>
        <end position="225"/>
    </location>
</feature>
<reference evidence="2 3" key="1">
    <citation type="submission" date="2017-08" db="EMBL/GenBank/DDBJ databases">
        <title>Draft Genome Sequence of Loktanella cinnabarina Strain XM1, Isolated from Coastal Surface Water.</title>
        <authorList>
            <person name="Ma R."/>
            <person name="Wang J."/>
            <person name="Wang Q."/>
            <person name="Ma Z."/>
            <person name="Li J."/>
            <person name="Chen L."/>
        </authorList>
    </citation>
    <scope>NUCLEOTIDE SEQUENCE [LARGE SCALE GENOMIC DNA]</scope>
    <source>
        <strain evidence="2 3">XM1</strain>
    </source>
</reference>
<gene>
    <name evidence="2" type="ORF">CJ301_02970</name>
</gene>